<evidence type="ECO:0000313" key="1">
    <source>
        <dbReference type="EMBL" id="CAB5217764.1"/>
    </source>
</evidence>
<gene>
    <name evidence="1" type="ORF">UFOVP206_16</name>
</gene>
<organism evidence="1">
    <name type="scientific">uncultured Caudovirales phage</name>
    <dbReference type="NCBI Taxonomy" id="2100421"/>
    <lineage>
        <taxon>Viruses</taxon>
        <taxon>Duplodnaviria</taxon>
        <taxon>Heunggongvirae</taxon>
        <taxon>Uroviricota</taxon>
        <taxon>Caudoviricetes</taxon>
        <taxon>Peduoviridae</taxon>
        <taxon>Maltschvirus</taxon>
        <taxon>Maltschvirus maltsch</taxon>
    </lineage>
</organism>
<sequence length="78" mass="9045">MIAIITESQKNILIGQTFDGVQFFNPVQDANGNWVISEEEYYYCLGLWYLDELDSTFQFIITLSLSEYVPPIIENPFV</sequence>
<reference evidence="1" key="1">
    <citation type="submission" date="2020-05" db="EMBL/GenBank/DDBJ databases">
        <authorList>
            <person name="Chiriac C."/>
            <person name="Salcher M."/>
            <person name="Ghai R."/>
            <person name="Kavagutti S V."/>
        </authorList>
    </citation>
    <scope>NUCLEOTIDE SEQUENCE</scope>
</reference>
<name>A0A6J7WNS9_9CAUD</name>
<proteinExistence type="predicted"/>
<accession>A0A6J7WNS9</accession>
<protein>
    <submittedName>
        <fullName evidence="1">Uncharacterized protein</fullName>
    </submittedName>
</protein>
<dbReference type="EMBL" id="LR798250">
    <property type="protein sequence ID" value="CAB5217764.1"/>
    <property type="molecule type" value="Genomic_DNA"/>
</dbReference>